<dbReference type="PIRSF" id="PIRSF006221">
    <property type="entry name" value="Ketosamine-3-kinase"/>
    <property type="match status" value="1"/>
</dbReference>
<evidence type="ECO:0000313" key="9">
    <source>
        <dbReference type="EMBL" id="KAL0483398.1"/>
    </source>
</evidence>
<dbReference type="InterPro" id="IPR016477">
    <property type="entry name" value="Fructo-/Ketosamine-3-kinase"/>
</dbReference>
<gene>
    <name evidence="9" type="ORF">AKO1_014587</name>
</gene>
<evidence type="ECO:0000256" key="8">
    <source>
        <dbReference type="PIRNR" id="PIRNR006221"/>
    </source>
</evidence>
<comment type="catalytic activity">
    <reaction evidence="7">
        <text>N(6)-D-ribulosyl-L-lysyl-[protein] + ATP = N(6)-(3-O-phospho-D-ribulosyl)-L-lysyl-[protein] + ADP + H(+)</text>
        <dbReference type="Rhea" id="RHEA:48432"/>
        <dbReference type="Rhea" id="RHEA-COMP:12103"/>
        <dbReference type="Rhea" id="RHEA-COMP:12104"/>
        <dbReference type="ChEBI" id="CHEBI:15378"/>
        <dbReference type="ChEBI" id="CHEBI:30616"/>
        <dbReference type="ChEBI" id="CHEBI:90418"/>
        <dbReference type="ChEBI" id="CHEBI:90420"/>
        <dbReference type="ChEBI" id="CHEBI:456216"/>
        <dbReference type="EC" id="2.7.1.172"/>
    </reaction>
    <physiologicalReaction direction="left-to-right" evidence="7">
        <dbReference type="Rhea" id="RHEA:48433"/>
    </physiologicalReaction>
</comment>
<dbReference type="PANTHER" id="PTHR12149:SF8">
    <property type="entry name" value="PROTEIN-RIBULOSAMINE 3-KINASE"/>
    <property type="match status" value="1"/>
</dbReference>
<dbReference type="PANTHER" id="PTHR12149">
    <property type="entry name" value="FRUCTOSAMINE 3 KINASE-RELATED PROTEIN"/>
    <property type="match status" value="1"/>
</dbReference>
<keyword evidence="4" id="KW-0547">Nucleotide-binding</keyword>
<comment type="similarity">
    <text evidence="1 8">Belongs to the fructosamine kinase family.</text>
</comment>
<dbReference type="Proteomes" id="UP001431209">
    <property type="component" value="Unassembled WGS sequence"/>
</dbReference>
<dbReference type="GO" id="GO:0005524">
    <property type="term" value="F:ATP binding"/>
    <property type="evidence" value="ECO:0007669"/>
    <property type="project" value="UniProtKB-KW"/>
</dbReference>
<sequence length="314" mass="36150">MMKKSFEERSVLSERCNSIEEAIRTYCKASRIDDKKPISGGCISRAYRVGTDVGTFFVKVNGDEGAYEMFQSEMEGLQVMYNTKTIRVPKPICCCQSSEGALLVLENIEMSGRVDKKIQVMLGEQIANLHQCHGDSFGFSVNNTIGSTPQINVNRSSDWVDFFVTWRLKFQLDLLMKNHHDEEVYKEGIRLSNNVIKFFPKELIISPSFLHGDLWGGNVGVLQSDQIPVIFDPACYYGHHEAELSIMTMFGGFDSNFFESYHKKIPKFEMYFKERQQLYQLYHYLNHYNMFGSGYRGSCVRIIQSLLKVVDNKF</sequence>
<dbReference type="GO" id="GO:0016301">
    <property type="term" value="F:kinase activity"/>
    <property type="evidence" value="ECO:0007669"/>
    <property type="project" value="UniProtKB-UniRule"/>
</dbReference>
<dbReference type="InterPro" id="IPR011009">
    <property type="entry name" value="Kinase-like_dom_sf"/>
</dbReference>
<dbReference type="GO" id="GO:0005737">
    <property type="term" value="C:cytoplasm"/>
    <property type="evidence" value="ECO:0007669"/>
    <property type="project" value="UniProtKB-ARBA"/>
</dbReference>
<dbReference type="Gene3D" id="3.30.200.20">
    <property type="entry name" value="Phosphorylase Kinase, domain 1"/>
    <property type="match status" value="1"/>
</dbReference>
<dbReference type="GO" id="GO:0102193">
    <property type="term" value="F:protein-ribulosamine 3-kinase activity"/>
    <property type="evidence" value="ECO:0007669"/>
    <property type="project" value="UniProtKB-EC"/>
</dbReference>
<dbReference type="FunFam" id="3.30.200.20:FF:000264">
    <property type="entry name" value="Protein-ribulosamine 3-kinase, chloroplastic"/>
    <property type="match status" value="1"/>
</dbReference>
<reference evidence="9 10" key="1">
    <citation type="submission" date="2024-03" db="EMBL/GenBank/DDBJ databases">
        <title>The Acrasis kona genome and developmental transcriptomes reveal deep origins of eukaryotic multicellular pathways.</title>
        <authorList>
            <person name="Sheikh S."/>
            <person name="Fu C.-J."/>
            <person name="Brown M.W."/>
            <person name="Baldauf S.L."/>
        </authorList>
    </citation>
    <scope>NUCLEOTIDE SEQUENCE [LARGE SCALE GENOMIC DNA]</scope>
    <source>
        <strain evidence="9 10">ATCC MYA-3509</strain>
    </source>
</reference>
<evidence type="ECO:0000256" key="5">
    <source>
        <dbReference type="ARBA" id="ARBA00022777"/>
    </source>
</evidence>
<keyword evidence="10" id="KW-1185">Reference proteome</keyword>
<name>A0AAW2Z331_9EUKA</name>
<protein>
    <recommendedName>
        <fullName evidence="2">protein-ribulosamine 3-kinase</fullName>
        <ecNumber evidence="2">2.7.1.172</ecNumber>
    </recommendedName>
</protein>
<keyword evidence="3 8" id="KW-0808">Transferase</keyword>
<comment type="caution">
    <text evidence="9">The sequence shown here is derived from an EMBL/GenBank/DDBJ whole genome shotgun (WGS) entry which is preliminary data.</text>
</comment>
<dbReference type="AlphaFoldDB" id="A0AAW2Z331"/>
<dbReference type="Gene3D" id="3.90.1200.10">
    <property type="match status" value="1"/>
</dbReference>
<dbReference type="SUPFAM" id="SSF56112">
    <property type="entry name" value="Protein kinase-like (PK-like)"/>
    <property type="match status" value="1"/>
</dbReference>
<keyword evidence="5 8" id="KW-0418">Kinase</keyword>
<evidence type="ECO:0000256" key="1">
    <source>
        <dbReference type="ARBA" id="ARBA00009460"/>
    </source>
</evidence>
<keyword evidence="6" id="KW-0067">ATP-binding</keyword>
<dbReference type="EC" id="2.7.1.172" evidence="2"/>
<accession>A0AAW2Z331</accession>
<evidence type="ECO:0000256" key="2">
    <source>
        <dbReference type="ARBA" id="ARBA00011961"/>
    </source>
</evidence>
<proteinExistence type="inferred from homology"/>
<evidence type="ECO:0000313" key="10">
    <source>
        <dbReference type="Proteomes" id="UP001431209"/>
    </source>
</evidence>
<organism evidence="9 10">
    <name type="scientific">Acrasis kona</name>
    <dbReference type="NCBI Taxonomy" id="1008807"/>
    <lineage>
        <taxon>Eukaryota</taxon>
        <taxon>Discoba</taxon>
        <taxon>Heterolobosea</taxon>
        <taxon>Tetramitia</taxon>
        <taxon>Eutetramitia</taxon>
        <taxon>Acrasidae</taxon>
        <taxon>Acrasis</taxon>
    </lineage>
</organism>
<evidence type="ECO:0000256" key="6">
    <source>
        <dbReference type="ARBA" id="ARBA00022840"/>
    </source>
</evidence>
<dbReference type="EMBL" id="JAOPGA020000952">
    <property type="protein sequence ID" value="KAL0483398.1"/>
    <property type="molecule type" value="Genomic_DNA"/>
</dbReference>
<evidence type="ECO:0000256" key="4">
    <source>
        <dbReference type="ARBA" id="ARBA00022741"/>
    </source>
</evidence>
<evidence type="ECO:0000256" key="3">
    <source>
        <dbReference type="ARBA" id="ARBA00022679"/>
    </source>
</evidence>
<evidence type="ECO:0000256" key="7">
    <source>
        <dbReference type="ARBA" id="ARBA00048655"/>
    </source>
</evidence>
<dbReference type="Pfam" id="PF03881">
    <property type="entry name" value="Fructosamin_kin"/>
    <property type="match status" value="1"/>
</dbReference>